<gene>
    <name evidence="1" type="ORF">GBAR_LOCUS1258</name>
</gene>
<comment type="caution">
    <text evidence="1">The sequence shown here is derived from an EMBL/GenBank/DDBJ whole genome shotgun (WGS) entry which is preliminary data.</text>
</comment>
<accession>A0AA35W2F5</accession>
<reference evidence="1" key="1">
    <citation type="submission" date="2023-03" db="EMBL/GenBank/DDBJ databases">
        <authorList>
            <person name="Steffen K."/>
            <person name="Cardenas P."/>
        </authorList>
    </citation>
    <scope>NUCLEOTIDE SEQUENCE</scope>
</reference>
<evidence type="ECO:0000313" key="1">
    <source>
        <dbReference type="EMBL" id="CAI7993473.1"/>
    </source>
</evidence>
<protein>
    <submittedName>
        <fullName evidence="1">Uncharacterized protein</fullName>
    </submittedName>
</protein>
<evidence type="ECO:0000313" key="2">
    <source>
        <dbReference type="Proteomes" id="UP001174909"/>
    </source>
</evidence>
<dbReference type="EMBL" id="CASHTH010000190">
    <property type="protein sequence ID" value="CAI7993473.1"/>
    <property type="molecule type" value="Genomic_DNA"/>
</dbReference>
<sequence>MHQDLQHLRNSLPDIGQDTEGMRRNVSCTAGGNVVCVVTTIMRVRCHMTAGDGGGPSRHPECGSVQTDGCWECSRRDLLLFLQ</sequence>
<name>A0AA35W2F5_GEOBA</name>
<keyword evidence="2" id="KW-1185">Reference proteome</keyword>
<dbReference type="Proteomes" id="UP001174909">
    <property type="component" value="Unassembled WGS sequence"/>
</dbReference>
<proteinExistence type="predicted"/>
<dbReference type="AlphaFoldDB" id="A0AA35W2F5"/>
<organism evidence="1 2">
    <name type="scientific">Geodia barretti</name>
    <name type="common">Barrett's horny sponge</name>
    <dbReference type="NCBI Taxonomy" id="519541"/>
    <lineage>
        <taxon>Eukaryota</taxon>
        <taxon>Metazoa</taxon>
        <taxon>Porifera</taxon>
        <taxon>Demospongiae</taxon>
        <taxon>Heteroscleromorpha</taxon>
        <taxon>Tetractinellida</taxon>
        <taxon>Astrophorina</taxon>
        <taxon>Geodiidae</taxon>
        <taxon>Geodia</taxon>
    </lineage>
</organism>